<accession>A0A4D9D7W8</accession>
<evidence type="ECO:0000313" key="4">
    <source>
        <dbReference type="Proteomes" id="UP000355283"/>
    </source>
</evidence>
<dbReference type="Proteomes" id="UP000355283">
    <property type="component" value="Unassembled WGS sequence"/>
</dbReference>
<evidence type="ECO:0008006" key="5">
    <source>
        <dbReference type="Google" id="ProtNLM"/>
    </source>
</evidence>
<dbReference type="AlphaFoldDB" id="A0A4D9D7W8"/>
<evidence type="ECO:0000256" key="1">
    <source>
        <dbReference type="ARBA" id="ARBA00006908"/>
    </source>
</evidence>
<reference evidence="3 4" key="1">
    <citation type="submission" date="2019-01" db="EMBL/GenBank/DDBJ databases">
        <title>Nuclear Genome Assembly of the Microalgal Biofuel strain Nannochloropsis salina CCMP1776.</title>
        <authorList>
            <person name="Hovde B."/>
        </authorList>
    </citation>
    <scope>NUCLEOTIDE SEQUENCE [LARGE SCALE GENOMIC DNA]</scope>
    <source>
        <strain evidence="3 4">CCMP1776</strain>
    </source>
</reference>
<dbReference type="GO" id="GO:0050897">
    <property type="term" value="F:cobalt ion binding"/>
    <property type="evidence" value="ECO:0007669"/>
    <property type="project" value="InterPro"/>
</dbReference>
<name>A0A4D9D7W8_9STRA</name>
<protein>
    <recommendedName>
        <fullName evidence="5">Phycoerythrobilin:ferredoxin oxidoreductase</fullName>
    </recommendedName>
</protein>
<dbReference type="GO" id="GO:0016636">
    <property type="term" value="F:oxidoreductase activity, acting on the CH-CH group of donors, iron-sulfur protein as acceptor"/>
    <property type="evidence" value="ECO:0007669"/>
    <property type="project" value="InterPro"/>
</dbReference>
<comment type="caution">
    <text evidence="3">The sequence shown here is derived from an EMBL/GenBank/DDBJ whole genome shotgun (WGS) entry which is preliminary data.</text>
</comment>
<dbReference type="Pfam" id="PF05996">
    <property type="entry name" value="Fe_bilin_red"/>
    <property type="match status" value="1"/>
</dbReference>
<evidence type="ECO:0000256" key="2">
    <source>
        <dbReference type="ARBA" id="ARBA00023002"/>
    </source>
</evidence>
<organism evidence="3 4">
    <name type="scientific">Nannochloropsis salina CCMP1776</name>
    <dbReference type="NCBI Taxonomy" id="1027361"/>
    <lineage>
        <taxon>Eukaryota</taxon>
        <taxon>Sar</taxon>
        <taxon>Stramenopiles</taxon>
        <taxon>Ochrophyta</taxon>
        <taxon>Eustigmatophyceae</taxon>
        <taxon>Eustigmatales</taxon>
        <taxon>Monodopsidaceae</taxon>
        <taxon>Microchloropsis</taxon>
        <taxon>Microchloropsis salina</taxon>
    </lineage>
</organism>
<dbReference type="GO" id="GO:0010024">
    <property type="term" value="P:phytochromobilin biosynthetic process"/>
    <property type="evidence" value="ECO:0007669"/>
    <property type="project" value="InterPro"/>
</dbReference>
<dbReference type="EMBL" id="SDOX01000006">
    <property type="protein sequence ID" value="TFJ87114.1"/>
    <property type="molecule type" value="Genomic_DNA"/>
</dbReference>
<gene>
    <name evidence="3" type="ORF">NSK_001448</name>
</gene>
<keyword evidence="2" id="KW-0560">Oxidoreductase</keyword>
<dbReference type="Gene3D" id="3.40.1500.20">
    <property type="match status" value="1"/>
</dbReference>
<dbReference type="InterPro" id="IPR009249">
    <property type="entry name" value="Ferredoxin-dep_bilin_Rdtase"/>
</dbReference>
<sequence length="414" mass="46566">MSDFIRYKGTVIEKECWKMRKHATSEESRHALQGSDTRRWPGESRPFFDEPPAFLVAVRQLMPPQTSSLRLRADVIAALDAGVPECTNCLVELQVLALQILESMLPEEGQRESTLVNTKRNRCHSRAFYIWAPLVERSRAVLSAVSSDAPPAPSSNRPVVIYEGFWHEAKAMMDARQSSLPWKSQTIPFDLQRKVCTTPAKGKRLETVTVAEVFAYTVPGRIRQARAAVLSTIPEQAPPKVLNFVVFPDSSYDLPIFGADFVSLPGGHLVVLDFQPVSSTSLSVAETALRDIHAHYSALLPSHGEIPDAARSFFSPYYMFIRAEGDALVETTVLAAFKAYFSAYLDLVEHASPIPVEETSRLLEVREGHRKYATYRAVNDPARGMLTRMYGRSWTERLIYEVLFEQADRKLEDD</sequence>
<dbReference type="PANTHER" id="PTHR34557:SF1">
    <property type="entry name" value="PHYTOCHROMOBILIN:FERREDOXIN OXIDOREDUCTASE, CHLOROPLASTIC"/>
    <property type="match status" value="1"/>
</dbReference>
<dbReference type="PANTHER" id="PTHR34557">
    <property type="entry name" value="PHYTOCHROMOBILIN:FERREDOXIN OXIDOREDUCTASE, CHLOROPLASTIC"/>
    <property type="match status" value="1"/>
</dbReference>
<dbReference type="OrthoDB" id="496703at2759"/>
<keyword evidence="4" id="KW-1185">Reference proteome</keyword>
<comment type="similarity">
    <text evidence="1">Belongs to the HY2 family.</text>
</comment>
<evidence type="ECO:0000313" key="3">
    <source>
        <dbReference type="EMBL" id="TFJ87114.1"/>
    </source>
</evidence>
<proteinExistence type="inferred from homology"/>